<dbReference type="AlphaFoldDB" id="A0A511ZEX3"/>
<dbReference type="InterPro" id="IPR001845">
    <property type="entry name" value="HTH_ArsR_DNA-bd_dom"/>
</dbReference>
<dbReference type="OrthoDB" id="9798835at2"/>
<protein>
    <recommendedName>
        <fullName evidence="2">HTH arsR-type domain-containing protein</fullName>
    </recommendedName>
</protein>
<keyword evidence="1" id="KW-0238">DNA-binding</keyword>
<name>A0A511ZEX3_9BACI</name>
<dbReference type="CDD" id="cd00090">
    <property type="entry name" value="HTH_ARSR"/>
    <property type="match status" value="1"/>
</dbReference>
<sequence length="119" mass="14255">MSKEKDYNKAMNNIKVTDVFKVLQDPIRVRIIEMLRFDQERRVFLPDTLESKDGFCPEDILNILQAEEVQISNTKLSYHLKELRKNEIIFLAKEGKRNFYLFNQNGLRPILNWMNLIHK</sequence>
<dbReference type="SUPFAM" id="SSF46785">
    <property type="entry name" value="Winged helix' DNA-binding domain"/>
    <property type="match status" value="1"/>
</dbReference>
<comment type="caution">
    <text evidence="3">The sequence shown here is derived from an EMBL/GenBank/DDBJ whole genome shotgun (WGS) entry which is preliminary data.</text>
</comment>
<dbReference type="SMART" id="SM00418">
    <property type="entry name" value="HTH_ARSR"/>
    <property type="match status" value="1"/>
</dbReference>
<accession>A0A511ZEX3</accession>
<dbReference type="Gene3D" id="1.10.10.10">
    <property type="entry name" value="Winged helix-like DNA-binding domain superfamily/Winged helix DNA-binding domain"/>
    <property type="match status" value="1"/>
</dbReference>
<gene>
    <name evidence="3" type="ORF">OSO01_07370</name>
</gene>
<feature type="domain" description="HTH arsR-type" evidence="2">
    <location>
        <begin position="8"/>
        <end position="119"/>
    </location>
</feature>
<evidence type="ECO:0000313" key="4">
    <source>
        <dbReference type="Proteomes" id="UP000321558"/>
    </source>
</evidence>
<evidence type="ECO:0000259" key="2">
    <source>
        <dbReference type="PROSITE" id="PS50987"/>
    </source>
</evidence>
<proteinExistence type="predicted"/>
<dbReference type="GO" id="GO:0003700">
    <property type="term" value="F:DNA-binding transcription factor activity"/>
    <property type="evidence" value="ECO:0007669"/>
    <property type="project" value="InterPro"/>
</dbReference>
<dbReference type="InterPro" id="IPR011991">
    <property type="entry name" value="ArsR-like_HTH"/>
</dbReference>
<dbReference type="Proteomes" id="UP000321558">
    <property type="component" value="Unassembled WGS sequence"/>
</dbReference>
<evidence type="ECO:0000313" key="3">
    <source>
        <dbReference type="EMBL" id="GEN85998.1"/>
    </source>
</evidence>
<reference evidence="3 4" key="1">
    <citation type="submission" date="2019-07" db="EMBL/GenBank/DDBJ databases">
        <title>Whole genome shotgun sequence of Oceanobacillus sojae NBRC 105379.</title>
        <authorList>
            <person name="Hosoyama A."/>
            <person name="Uohara A."/>
            <person name="Ohji S."/>
            <person name="Ichikawa N."/>
        </authorList>
    </citation>
    <scope>NUCLEOTIDE SEQUENCE [LARGE SCALE GENOMIC DNA]</scope>
    <source>
        <strain evidence="3 4">NBRC 105379</strain>
    </source>
</reference>
<dbReference type="InterPro" id="IPR036390">
    <property type="entry name" value="WH_DNA-bd_sf"/>
</dbReference>
<dbReference type="InterPro" id="IPR036388">
    <property type="entry name" value="WH-like_DNA-bd_sf"/>
</dbReference>
<dbReference type="GO" id="GO:0003677">
    <property type="term" value="F:DNA binding"/>
    <property type="evidence" value="ECO:0007669"/>
    <property type="project" value="UniProtKB-KW"/>
</dbReference>
<dbReference type="EMBL" id="BJYM01000003">
    <property type="protein sequence ID" value="GEN85998.1"/>
    <property type="molecule type" value="Genomic_DNA"/>
</dbReference>
<dbReference type="PROSITE" id="PS50987">
    <property type="entry name" value="HTH_ARSR_2"/>
    <property type="match status" value="1"/>
</dbReference>
<keyword evidence="4" id="KW-1185">Reference proteome</keyword>
<evidence type="ECO:0000256" key="1">
    <source>
        <dbReference type="ARBA" id="ARBA00023125"/>
    </source>
</evidence>
<organism evidence="3 4">
    <name type="scientific">Oceanobacillus sojae</name>
    <dbReference type="NCBI Taxonomy" id="582851"/>
    <lineage>
        <taxon>Bacteria</taxon>
        <taxon>Bacillati</taxon>
        <taxon>Bacillota</taxon>
        <taxon>Bacilli</taxon>
        <taxon>Bacillales</taxon>
        <taxon>Bacillaceae</taxon>
        <taxon>Oceanobacillus</taxon>
    </lineage>
</organism>